<gene>
    <name evidence="1" type="ORF">BBD42_13165</name>
</gene>
<proteinExistence type="predicted"/>
<accession>A0A1B2DHX5</accession>
<organism evidence="1">
    <name type="scientific">Paenibacillus sp. BIHB 4019</name>
    <dbReference type="NCBI Taxonomy" id="1870819"/>
    <lineage>
        <taxon>Bacteria</taxon>
        <taxon>Bacillati</taxon>
        <taxon>Bacillota</taxon>
        <taxon>Bacilli</taxon>
        <taxon>Bacillales</taxon>
        <taxon>Paenibacillaceae</taxon>
        <taxon>Paenibacillus</taxon>
    </lineage>
</organism>
<dbReference type="RefSeq" id="WP_099518529.1">
    <property type="nucleotide sequence ID" value="NZ_CP016808.1"/>
</dbReference>
<dbReference type="EMBL" id="CP016808">
    <property type="protein sequence ID" value="ANY67318.1"/>
    <property type="molecule type" value="Genomic_DNA"/>
</dbReference>
<protein>
    <submittedName>
        <fullName evidence="1">Uncharacterized protein</fullName>
    </submittedName>
</protein>
<sequence length="517" mass="54306">MATQTTQIGKNQYDYLTNMAAGKAAAGGAANAGQQKWAAGQLKSSTYTPPAAQATTPAVKPTMGTGVFNAMTAGANAAKSGATPTPAATAAATTMATQYSPTKSTLNTLQTAINTPFSYDINTDPAYQAALALAKQNISQQQSDTNAQLRATGQGKSSYSETVANQIGTKEMGRISTEVVPTLMQQAYQRNQDQIANNGNLYSLQNQEYFQNPITESAVTGNYMSGEARNAIDQLLSLKQQAETKGITAEARSGLSSQADQIRAFLQSQGINPELFGANVSANTATSNIGQAGTRTLQGQQTDLQNKQANWNAYTDTVDRSGTWGAGPAQNWGNLIANANAGNQTMTGQQNASGLMSEQQNRDINTRNAAITEWQTVGTATPSVAEILGVPVGTPTSDQAYRDASTALEQDKFTYSQWSDAANAAGKANSTATQTVSAATAGDMLSAALQKVVGTDTDTGKTKYGVYSDPAKREEAFVTMINTTGLRGNDVITALTKAGYSIKEINALQAQYPEVFQ</sequence>
<reference evidence="1" key="1">
    <citation type="submission" date="2016-08" db="EMBL/GenBank/DDBJ databases">
        <title>Complete Genome Seqeunce of Paenibacillus sp. BIHB 4019 from tea rhizoplane.</title>
        <authorList>
            <person name="Thakur R."/>
            <person name="Swarnkar M.K."/>
            <person name="Gulati A."/>
        </authorList>
    </citation>
    <scope>NUCLEOTIDE SEQUENCE [LARGE SCALE GENOMIC DNA]</scope>
    <source>
        <strain evidence="1">BIHB4019</strain>
    </source>
</reference>
<name>A0A1B2DHX5_9BACL</name>
<evidence type="ECO:0000313" key="1">
    <source>
        <dbReference type="EMBL" id="ANY67318.1"/>
    </source>
</evidence>
<dbReference type="AlphaFoldDB" id="A0A1B2DHX5"/>